<dbReference type="EMBL" id="JACOOX010000006">
    <property type="protein sequence ID" value="MBC5663565.1"/>
    <property type="molecule type" value="Genomic_DNA"/>
</dbReference>
<sequence>MKKKIFKKNRLVILALSVMIGVAGYLNFNAGKRDDLLRQKAKETNADAEVISYDSEKADASDTSEKELTDQADKETMGAADNTEAGGEAASENIDPTYLEQAALEENVELNSDEEDIGEAVLTSAQAMRTNLATAKLNREQNRAKSKEALLAIINDETMDSVAKDEAVSSYVKLTDTIEKETDAETVLTAKGYTDCIVTVNDDTVDVTLPVANLSDTERAQVEDIVTRKTGYDVSQLVITVAEDK</sequence>
<accession>A0A8I0DUY4</accession>
<dbReference type="Proteomes" id="UP000615234">
    <property type="component" value="Unassembled WGS sequence"/>
</dbReference>
<dbReference type="InterPro" id="IPR024232">
    <property type="entry name" value="SpoIIIAH"/>
</dbReference>
<dbReference type="InterPro" id="IPR038503">
    <property type="entry name" value="SpoIIIAH_sf"/>
</dbReference>
<dbReference type="RefSeq" id="WP_186847908.1">
    <property type="nucleotide sequence ID" value="NZ_JACOOX010000006.1"/>
</dbReference>
<dbReference type="Gene3D" id="1.10.287.4300">
    <property type="entry name" value="Stage III sporulation protein AH-like"/>
    <property type="match status" value="1"/>
</dbReference>
<reference evidence="2 3" key="1">
    <citation type="submission" date="2020-08" db="EMBL/GenBank/DDBJ databases">
        <title>Genome public.</title>
        <authorList>
            <person name="Liu C."/>
            <person name="Sun Q."/>
        </authorList>
    </citation>
    <scope>NUCLEOTIDE SEQUENCE [LARGE SCALE GENOMIC DNA]</scope>
    <source>
        <strain evidence="2 3">NSJ-10</strain>
    </source>
</reference>
<feature type="compositionally biased region" description="Basic and acidic residues" evidence="1">
    <location>
        <begin position="54"/>
        <end position="76"/>
    </location>
</feature>
<comment type="caution">
    <text evidence="2">The sequence shown here is derived from an EMBL/GenBank/DDBJ whole genome shotgun (WGS) entry which is preliminary data.</text>
</comment>
<protein>
    <submittedName>
        <fullName evidence="2">SpoIIIAH-like family protein</fullName>
    </submittedName>
</protein>
<feature type="region of interest" description="Disordered" evidence="1">
    <location>
        <begin position="48"/>
        <end position="92"/>
    </location>
</feature>
<evidence type="ECO:0000313" key="3">
    <source>
        <dbReference type="Proteomes" id="UP000615234"/>
    </source>
</evidence>
<gene>
    <name evidence="2" type="ORF">H8S09_11910</name>
</gene>
<dbReference type="Pfam" id="PF12685">
    <property type="entry name" value="SpoIIIAH"/>
    <property type="match status" value="1"/>
</dbReference>
<organism evidence="2 3">
    <name type="scientific">Coprococcus hominis</name>
    <name type="common">ex Liu et al. 2022</name>
    <dbReference type="NCBI Taxonomy" id="2763039"/>
    <lineage>
        <taxon>Bacteria</taxon>
        <taxon>Bacillati</taxon>
        <taxon>Bacillota</taxon>
        <taxon>Clostridia</taxon>
        <taxon>Lachnospirales</taxon>
        <taxon>Lachnospiraceae</taxon>
        <taxon>Coprococcus</taxon>
    </lineage>
</organism>
<evidence type="ECO:0000256" key="1">
    <source>
        <dbReference type="SAM" id="MobiDB-lite"/>
    </source>
</evidence>
<dbReference type="AlphaFoldDB" id="A0A8I0DUY4"/>
<evidence type="ECO:0000313" key="2">
    <source>
        <dbReference type="EMBL" id="MBC5663565.1"/>
    </source>
</evidence>
<proteinExistence type="predicted"/>
<keyword evidence="3" id="KW-1185">Reference proteome</keyword>
<name>A0A8I0DUY4_9FIRM</name>